<accession>A0A645JID1</accession>
<comment type="caution">
    <text evidence="1">The sequence shown here is derived from an EMBL/GenBank/DDBJ whole genome shotgun (WGS) entry which is preliminary data.</text>
</comment>
<protein>
    <submittedName>
        <fullName evidence="1">Uncharacterized protein</fullName>
    </submittedName>
</protein>
<organism evidence="1">
    <name type="scientific">bioreactor metagenome</name>
    <dbReference type="NCBI Taxonomy" id="1076179"/>
    <lineage>
        <taxon>unclassified sequences</taxon>
        <taxon>metagenomes</taxon>
        <taxon>ecological metagenomes</taxon>
    </lineage>
</organism>
<sequence length="52" mass="5891">MGPAFLGVDIIDKAEDILHIAAIVLQSNLNHRGIFCATEIDRLRMQHIFIFI</sequence>
<proteinExistence type="predicted"/>
<dbReference type="AlphaFoldDB" id="A0A645JID1"/>
<evidence type="ECO:0000313" key="1">
    <source>
        <dbReference type="EMBL" id="MPN62449.1"/>
    </source>
</evidence>
<dbReference type="EMBL" id="VSSQ01140482">
    <property type="protein sequence ID" value="MPN62449.1"/>
    <property type="molecule type" value="Genomic_DNA"/>
</dbReference>
<reference evidence="1" key="1">
    <citation type="submission" date="2019-08" db="EMBL/GenBank/DDBJ databases">
        <authorList>
            <person name="Kucharzyk K."/>
            <person name="Murdoch R.W."/>
            <person name="Higgins S."/>
            <person name="Loffler F."/>
        </authorList>
    </citation>
    <scope>NUCLEOTIDE SEQUENCE</scope>
</reference>
<gene>
    <name evidence="1" type="ORF">SDC9_210198</name>
</gene>
<name>A0A645JID1_9ZZZZ</name>